<sequence>MEVTRIGPISLTRFDESPEPFDPDAAMRPGFVLAHIDVEATDDIDDGSLTFEFKTRLPITNASELAVAVLERQALLHLAQELRVIVAALDAATAEA</sequence>
<proteinExistence type="predicted"/>
<comment type="caution">
    <text evidence="1">The sequence shown here is derived from an EMBL/GenBank/DDBJ whole genome shotgun (WGS) entry which is preliminary data.</text>
</comment>
<name>A0AA37X245_9RHOB</name>
<dbReference type="AlphaFoldDB" id="A0AA37X245"/>
<evidence type="ECO:0000313" key="2">
    <source>
        <dbReference type="Proteomes" id="UP001157355"/>
    </source>
</evidence>
<dbReference type="EMBL" id="BSPP01000010">
    <property type="protein sequence ID" value="GLS87709.1"/>
    <property type="molecule type" value="Genomic_DNA"/>
</dbReference>
<protein>
    <submittedName>
        <fullName evidence="1">Uncharacterized protein</fullName>
    </submittedName>
</protein>
<keyword evidence="2" id="KW-1185">Reference proteome</keyword>
<reference evidence="1 2" key="1">
    <citation type="journal article" date="2014" name="Int. J. Syst. Evol. Microbiol.">
        <title>Complete genome sequence of Corynebacterium casei LMG S-19264T (=DSM 44701T), isolated from a smear-ripened cheese.</title>
        <authorList>
            <consortium name="US DOE Joint Genome Institute (JGI-PGF)"/>
            <person name="Walter F."/>
            <person name="Albersmeier A."/>
            <person name="Kalinowski J."/>
            <person name="Ruckert C."/>
        </authorList>
    </citation>
    <scope>NUCLEOTIDE SEQUENCE [LARGE SCALE GENOMIC DNA]</scope>
    <source>
        <strain evidence="1 2">NBRC 111766</strain>
    </source>
</reference>
<evidence type="ECO:0000313" key="1">
    <source>
        <dbReference type="EMBL" id="GLS87709.1"/>
    </source>
</evidence>
<organism evidence="1 2">
    <name type="scientific">Cypionkella aquatica</name>
    <dbReference type="NCBI Taxonomy" id="1756042"/>
    <lineage>
        <taxon>Bacteria</taxon>
        <taxon>Pseudomonadati</taxon>
        <taxon>Pseudomonadota</taxon>
        <taxon>Alphaproteobacteria</taxon>
        <taxon>Rhodobacterales</taxon>
        <taxon>Paracoccaceae</taxon>
        <taxon>Cypionkella</taxon>
    </lineage>
</organism>
<dbReference type="Proteomes" id="UP001157355">
    <property type="component" value="Unassembled WGS sequence"/>
</dbReference>
<dbReference type="RefSeq" id="WP_284325883.1">
    <property type="nucleotide sequence ID" value="NZ_BSPP01000010.1"/>
</dbReference>
<accession>A0AA37X245</accession>
<gene>
    <name evidence="1" type="ORF">GCM10010873_26830</name>
</gene>